<comment type="caution">
    <text evidence="2">The sequence shown here is derived from an EMBL/GenBank/DDBJ whole genome shotgun (WGS) entry which is preliminary data.</text>
</comment>
<keyword evidence="1" id="KW-0472">Membrane</keyword>
<keyword evidence="3" id="KW-1185">Reference proteome</keyword>
<proteinExistence type="predicted"/>
<gene>
    <name evidence="2" type="ORF">H6G24_34810</name>
</gene>
<evidence type="ECO:0000313" key="2">
    <source>
        <dbReference type="EMBL" id="MBD2200568.1"/>
    </source>
</evidence>
<organism evidence="2 3">
    <name type="scientific">Calothrix parietina FACHB-288</name>
    <dbReference type="NCBI Taxonomy" id="2692896"/>
    <lineage>
        <taxon>Bacteria</taxon>
        <taxon>Bacillati</taxon>
        <taxon>Cyanobacteriota</taxon>
        <taxon>Cyanophyceae</taxon>
        <taxon>Nostocales</taxon>
        <taxon>Calotrichaceae</taxon>
        <taxon>Calothrix</taxon>
    </lineage>
</organism>
<feature type="transmembrane region" description="Helical" evidence="1">
    <location>
        <begin position="194"/>
        <end position="216"/>
    </location>
</feature>
<dbReference type="Pfam" id="PF03596">
    <property type="entry name" value="Cad"/>
    <property type="match status" value="1"/>
</dbReference>
<reference evidence="2 3" key="1">
    <citation type="journal article" date="2020" name="ISME J.">
        <title>Comparative genomics reveals insights into cyanobacterial evolution and habitat adaptation.</title>
        <authorList>
            <person name="Chen M.Y."/>
            <person name="Teng W.K."/>
            <person name="Zhao L."/>
            <person name="Hu C.X."/>
            <person name="Zhou Y.K."/>
            <person name="Han B.P."/>
            <person name="Song L.R."/>
            <person name="Shu W.S."/>
        </authorList>
    </citation>
    <scope>NUCLEOTIDE SEQUENCE [LARGE SCALE GENOMIC DNA]</scope>
    <source>
        <strain evidence="2 3">FACHB-288</strain>
    </source>
</reference>
<dbReference type="EMBL" id="JACJQH010000097">
    <property type="protein sequence ID" value="MBD2200568.1"/>
    <property type="molecule type" value="Genomic_DNA"/>
</dbReference>
<dbReference type="InterPro" id="IPR004676">
    <property type="entry name" value="Cd-R_transporter"/>
</dbReference>
<feature type="transmembrane region" description="Helical" evidence="1">
    <location>
        <begin position="153"/>
        <end position="173"/>
    </location>
</feature>
<keyword evidence="1" id="KW-0812">Transmembrane</keyword>
<feature type="transmembrane region" description="Helical" evidence="1">
    <location>
        <begin position="41"/>
        <end position="63"/>
    </location>
</feature>
<feature type="transmembrane region" description="Helical" evidence="1">
    <location>
        <begin position="70"/>
        <end position="88"/>
    </location>
</feature>
<dbReference type="RefSeq" id="WP_190551603.1">
    <property type="nucleotide sequence ID" value="NZ_CAWPNO010000136.1"/>
</dbReference>
<accession>A0ABR8AKM7</accession>
<dbReference type="Proteomes" id="UP000658514">
    <property type="component" value="Unassembled WGS sequence"/>
</dbReference>
<sequence>MDWLIGTSIIGISTALATTFDDNIYLTAFFGKVNHVFRPKHIIIGEFIGFTVLVAASLPGFFGGLVLPEAWVGLLGILPITIGISNLMNREDNGETVQDVSLNFRHPVKPQRRKKSLLATIRDPQTYRVSAVTIANGGNNIGIYVPLFASTNLPSLGVIVSICYLTVGLWCLLSYNLTRNPLMAPILARYGRKIFPFILIWLGISIMSKSGTFQLLPSMATLFH</sequence>
<keyword evidence="1" id="KW-1133">Transmembrane helix</keyword>
<evidence type="ECO:0000313" key="3">
    <source>
        <dbReference type="Proteomes" id="UP000658514"/>
    </source>
</evidence>
<evidence type="ECO:0000256" key="1">
    <source>
        <dbReference type="SAM" id="Phobius"/>
    </source>
</evidence>
<protein>
    <submittedName>
        <fullName evidence="2">Cadmium resistance transporter</fullName>
    </submittedName>
</protein>
<name>A0ABR8AKM7_9CYAN</name>